<dbReference type="InterPro" id="IPR020806">
    <property type="entry name" value="PKS_PP-bd"/>
</dbReference>
<dbReference type="Gene3D" id="3.40.50.12780">
    <property type="entry name" value="N-terminal domain of ligase-like"/>
    <property type="match status" value="3"/>
</dbReference>
<dbReference type="Gene3D" id="3.30.300.30">
    <property type="match status" value="3"/>
</dbReference>
<reference evidence="7" key="1">
    <citation type="journal article" date="2021" name="IMA Fungus">
        <title>Genomic characterization of three marine fungi, including Emericellopsis atlantica sp. nov. with signatures of a generalist lifestyle and marine biomass degradation.</title>
        <authorList>
            <person name="Hagestad O.C."/>
            <person name="Hou L."/>
            <person name="Andersen J.H."/>
            <person name="Hansen E.H."/>
            <person name="Altermark B."/>
            <person name="Li C."/>
            <person name="Kuhnert E."/>
            <person name="Cox R.J."/>
            <person name="Crous P.W."/>
            <person name="Spatafora J.W."/>
            <person name="Lail K."/>
            <person name="Amirebrahimi M."/>
            <person name="Lipzen A."/>
            <person name="Pangilinan J."/>
            <person name="Andreopoulos W."/>
            <person name="Hayes R.D."/>
            <person name="Ng V."/>
            <person name="Grigoriev I.V."/>
            <person name="Jackson S.A."/>
            <person name="Sutton T.D.S."/>
            <person name="Dobson A.D.W."/>
            <person name="Rama T."/>
        </authorList>
    </citation>
    <scope>NUCLEOTIDE SEQUENCE</scope>
    <source>
        <strain evidence="7">TRa018bII</strain>
    </source>
</reference>
<comment type="pathway">
    <text evidence="1">Siderophore biosynthesis.</text>
</comment>
<dbReference type="FunFam" id="3.40.50.980:FF:000001">
    <property type="entry name" value="Non-ribosomal peptide synthetase"/>
    <property type="match status" value="2"/>
</dbReference>
<accession>A0A9P8C8F2</accession>
<sequence length="4799" mass="534187">MPEIPSILNDPPKLLEGPQYLHNLIPWDQHYNTCAIDFTDKDQRHRYTYHEMRLSVLDLANRIQQEHKNFDKPTQNIIPVLVPQCPGLYISQLAILESGGAFCPINLDAPLERIKFVAQDVAASMIITTSKFKDVVSWDGGPSVIIVDESPTILPSKPFFQRGSNFFQGRLAYVMYTSGSSGMPKGVAVSHLAVSQSLLAHERHLPIFKRFLQFAAPSFDVSVFEIFFPLMRGCTLVGCSRSQLLNNLPGTITELEIDAAELTPTVVGSLLHKRANAPCLKLLLTIGEMLTWPIVEEFGGSDTQSPMLYGMYGPTEAAIHCTICPAMKSNTKPGNIGIPFDTVSTFIAAPIDSSQEDSELRFLPLGETGELVLSGPQLADGYLNREEQNKLAFVGFRSTSFYRTGDKARQLQDGSIEILGRMSAGQVKLRGQRIELGEIEEAAYKHPGVKTVAAMVLGGSLIVFALVGDKALDPRDIRDTSATWLPKFMVPSEIVLLQEFPYLPSGKVDKRRLEADYQQRRDVEAQEPTYSLTPTEKIIGDILHNVLGPFPTGMRLAIVGLDSLKAIRVASMLRAVGFNLTTLAVLRAETMQQLAHLCETLEPNSPQMSNYNLEKPSNDVIEILNENSKEVELTMACTPLQAAMLAETATNPTAYYNRVELEVSITINAEQVNKAIHQLAKHNSILRTGFTESPNRDGYVQVVWKTLRKIQCELVNTFEYDLKALSGVSLGNPLKVQIVQTTENTKVLIHLHHSLYDAWSLEILLDDLDIILQCQIPNDHVPFSELIVGYQDGVLKTDEWVSVQYWKDYLENLELRRLPNFHSKKCASQVLAVVHHRTSLSTADIEATARNLGCSPQSIFQAAYALVLASYLGSTDISFGTVFSGRTLPIPGIEDIVGPCLSTLPIRVEISACQTIQELILDLNTTNRKHLEHSVVPLRDIKSSCGVQPGQPLFDTLLVWQQTLHSFDNERKYVKLRDTVDSLEFDLTLEITPTIGNVELKANYQQSNMPKTQVKLLLRQVESIARHMTQSPNLPLEGLFDRLEPEVLSIENPYPEMAPSPHTLTSTVEEIAEIDPSRTAINFVRITESGDLKSDCTSYSELNTHANKMAHWLLSKNVLPDELVCICMEKSADLYTSILATAKAGAGYLPLTHDIPEERLRYIIDEANIRIVLADSSSRHMFRKVSTTMVILVDEFDFSEYSSRNIPPKSGPNDISYCVFTSGSTGTPKGVLVTQDNLLSNLDTLEELYPADRHSRLLQSCSHAFDVSVFEIFFTWRIGGCICAAVKDVIFRDIEQVIRKLHVTHLSLTPTVAALISPEHVPNVQFLVTAGEAVTQKVFNTWADRGLYQGYGPSETTNICTVNPKVTQDDFINNIGPPFKNTSAFVLSSQGDFSLVPRGGEGEFCFGGSQVFRGYMDSAQNVGRIIEHPEYGRLYRSGDFGRLMPDGSLAFTGRKDDQVKIRGQRVELGEINNILLRSEHIQDCVTLVHGDDEDARLICFWTTNPGIDQDMTIQCLPPDKRLIVNLFQSLEESLPVYMIPSALIPISSLPSTTQGKIDKCLLIKLYGQLDVSHLDKVTASSPDSSNHNWTDLELDIARAVSQVTKISLDQVDSEISFFALGIDSISAISLARILRASNNYQVDISQILKNPSVLRLARVLASSKNQDKVKNQTPSPKTDFGFDGDFLQATKAEFEQAGKSVESILPCTPLQEAMLSAGESLCSNLYRNEVLFNVNGDLDKIKECWRQMVKRHGILRTCFVSTDMPRYPYAQVVLREYDLEFGSTKPYDTDRMQPPYSISILTSTSGTQMKISMHHAMYDGVALDVLYTEVEELYQNKTLDFPVSFAPFLKKMASTDLSLSDKFWGSVLRGCSPSHFEHRNVGSTTKTQTHVHTIKASFPLSWLEKNIQKNTTSLLAVCHAAWAALLSEYTQESDICFGSVVSGRTVPVDDIERLVAPCFNTIPTRLHDLHKLTYLEAFRKLQSLCADSLPFQLTPLRRIQSKFSPNGSRLFDTLFILQQHSRELDVSIWEIVEDNGVMDFPVVCEVVPRRGDDTLELILHSYEHVLNPDETMKVLNLFEARVKESLSNPRKQILSSSVKNHIAEKSDAQAQVRQQATETTSSASKMSPEEGRIRDVFVNFTTVPKEKISKDESIFRLGLDSISAVQVATRLRKLGHMVMASDILEHPSIAQLAMHLSSGSDSQLETPKFDFEGFDRAHRDTICSKNDMDPSIIEAILPCTSVQRGMLAQSLHSQGQEYVNSMSMEVDDAALSITRLKAAWSKVCKVHEMLRTGFVTTDDAEHPFVMITFNNEAFHPHFYDGENGIRLPMRDLRRPWFLSFRNKSGKTIMKFTAHHALYDAQSIQMILDDVARACASEMLARRPSVPSLLGAIISASQLNQDDKQHFWQKEENKIIVNRFPDLTPFQTAVSTTSVREIVSQISTVELEKVCIKHGVTMQAAGQVAWARLLAVYIGETSTTFGMTLSGRSVHEDADRTSFPSIITLPVRCDVSGTNAELLSRTMTSNAQLHKYQFTPLTSIQKWAGFPEGKIFDTLFAYQKLPSSEIVVQMPWKVMEEEASVDYAVSMEVQPLADGHLTLRLTFRENVIPVENAHLILRQYDALLFDTLQNPQGACDLCLDFSPKLLSVTPAKEPVLKSEITLLHSFLERGAHQWPSKTAFEFATSLDQGKFASKTWSYDALDKEANKTAQMLVKQGVLPGEIVAICFDKCPEASFAIVGILKAGCAYVALDPNAPIERVKFILEDSGARLVLTAGKPGQNLHGNLEQEIILLDSPRDYHEYSSQPPTLSRAITAQDVSYCLYTSGTTGTPKGCLITHENSVQAMLSFQRLFSGHWTPTSKWLQFASFHFDVSVLEQFWSWSVGICVASAPRDIIFEDIPGTIQRLGITHIDLTPSLARLLHPDEVPSLCKGVFITGGEQLRQEILDVWGEKACIYNGYGPTEATIGVTMYPRVPKNGKPSNIGPQFDNVGSFVLKPGTELPVLRGGVGELCVSGKLVGKGYLNRPDLTAERFPTLEVFGERVYRTGDLVRILHDETFIFLGRADDQVKLRGQRLELTEINEVIKKAVDGLQDIVTLVLKHNAQQKEQLITFFVTTVSQQSFRGMIAQMKSASDSKQLAAMYNNLNLEDLQKLSNSSSQDRGWQDSDKKVVSIIALALDLDPSAIVRSSNIFELGLDSISIISFSRALHNAGLENARLSTIKNNPNIGGLVAALSSASDRILDQARESVYIAAQQSITAFTQKHLVGICQDLGVEARDIEGVAPCTPVQEGMIFRFLEHEGSLYFNKFAFRLDENIDVKSLKDAWKRVVDACEILRTRFVETEDGFAQVVLKYAESSWKESMTIYDNLEKLDALKAPLAISLKKDSDRWMLRLQIFHGLYDGISLTLLLQRIIQEFKNRPSIDYGPSFHLSLPYGPLARVPGAKEFWTEHLNSWVYESLPPVIPSAEVDDIFANQQVSIPGFQDLRKRLGVTPQAIVQAAWMSVLQTVLSSSSITIGMVTSGRAMDFEGAEDVMGPLFNTIPFHCNIACDSGGDNTFSNLIKKCHYFNMKMQDYQHTPLKDIQKWSPAKTGEPLFYSLFVFQRTMLGEDTSTEGVWKQLEDDHVADYPLAFEATMSEDEEKFETVIVAQGGVLMKERAKELLQMMIDSIKEIVESEAAAIIPQLDKQNRVATPAIRPSPSSKDNLQQGPEEAFSLADKARTIISEIGVLAKVPGNSIHQNSSIFELGLDSIDVIKLSSRLKKHDINIPVSAIIQSQSIANMVLRLGESTSKPPSSARVLLSRLSEKLEGYLRSTNKLPNVPGGIEVVLPATPLQQSMVSEMIRSDFERYFNFDVLQLNPSVDVERLRQAVARVLEVTPLLQAQFVEVEDPKIAVSYAQIIPKKVDLSQFWQPMPPGFTLEIFMKLFKSGAIYMARERQKLFHVQFLRARGQTYLIMAAAHALYDGTSMRLIHKDIEHAYEGNLQPRPDFIPFLEQVVQSTTEEAKTFWRTTLSNFPSVTFPSKVLQQDTETTISRLSRPSPILIKDVEALCKSSRITLQTLGQTIWSLVLASLLGQLDVVFGTVLSCRDTEDANEVLFPLMNTVAVRSVLYGTLAEMLAYMQNLSDTTRQYQHFPLGAAQTYSLVSRSKNTNTSLFDTLFIYQGRRQSKGDESLYESVGGASDVEFEVCVEMEVVDDEIVWTTACKSSARTEDETKELLDMMDRVLGRMIADTGAPTIVSDVEGISVCGLPKFKSSRKTENNVAQVAVQSSMGVWSETEMKIRKALGELSGVEDATINRDSTIFHLGLDSILILKLPALLRKEGLKLSVSDILREQTVQAMAVLVANNSVSANEESPINVEEILGSALSRFDLKAEIEELEKEIGQVDYVIPATAGQMYMVRQWQVSRGTTFYPTFSYSISGDLDVERLQKTWTELLARHSILRTGFIEVDETILQVVYGNPQNEIIWNDEPRTSPDLRRPPLSLTVEKSKEGRVLKLRIHHALYDGISLPLIVSELQALYLGHDLPYSPSPSSFKTFVGHSLNPSLLETRTETWIAYLKDAPKQHHLNSPGSSAKKVNIYHPNIPIQSLRSLARSLSISLDSLLLASTAIQYAHHLGLPPTSNLVLGIYLSNRAPYGEDLSALAAPTLNLLPLSVKAPLGRGMKEIAREIQSDITKIGEAAMVGASLEGIYTWTGIRVGCWVNILKSTGATAPNKAVFEHVESFSESGEVVDVMPDPSSAECRGVKYEGYCPAIDIELRYHESGIEGEAATIDVGVFGEETLLGGVERAEEWVGRFRGSF</sequence>
<dbReference type="FunFam" id="3.40.50.12780:FF:000024">
    <property type="entry name" value="Nonribosomal siderophore peptide synthase SidC"/>
    <property type="match status" value="2"/>
</dbReference>
<dbReference type="Pfam" id="PF00668">
    <property type="entry name" value="Condensation"/>
    <property type="match status" value="6"/>
</dbReference>
<dbReference type="Gene3D" id="3.30.559.30">
    <property type="entry name" value="Nonribosomal peptide synthetase, condensation domain"/>
    <property type="match status" value="6"/>
</dbReference>
<dbReference type="InterPro" id="IPR006162">
    <property type="entry name" value="Ppantetheine_attach_site"/>
</dbReference>
<dbReference type="Proteomes" id="UP000824998">
    <property type="component" value="Unassembled WGS sequence"/>
</dbReference>
<dbReference type="InterPro" id="IPR009081">
    <property type="entry name" value="PP-bd_ACP"/>
</dbReference>
<dbReference type="Gene3D" id="1.10.1200.10">
    <property type="entry name" value="ACP-like"/>
    <property type="match status" value="4"/>
</dbReference>
<dbReference type="PROSITE" id="PS00455">
    <property type="entry name" value="AMP_BINDING"/>
    <property type="match status" value="1"/>
</dbReference>
<dbReference type="CDD" id="cd19542">
    <property type="entry name" value="CT_NRPS-like"/>
    <property type="match status" value="2"/>
</dbReference>
<dbReference type="CDD" id="cd05918">
    <property type="entry name" value="A_NRPS_SidN3_like"/>
    <property type="match status" value="1"/>
</dbReference>
<dbReference type="InterPro" id="IPR036736">
    <property type="entry name" value="ACP-like_sf"/>
</dbReference>
<dbReference type="GO" id="GO:0016874">
    <property type="term" value="F:ligase activity"/>
    <property type="evidence" value="ECO:0007669"/>
    <property type="project" value="UniProtKB-KW"/>
</dbReference>
<dbReference type="InterPro" id="IPR023213">
    <property type="entry name" value="CAT-like_dom_sf"/>
</dbReference>
<keyword evidence="8" id="KW-1185">Reference proteome</keyword>
<dbReference type="NCBIfam" id="TIGR01733">
    <property type="entry name" value="AA-adenyl-dom"/>
    <property type="match status" value="2"/>
</dbReference>
<feature type="compositionally biased region" description="Polar residues" evidence="5">
    <location>
        <begin position="2108"/>
        <end position="2125"/>
    </location>
</feature>
<dbReference type="SMART" id="SM00823">
    <property type="entry name" value="PKS_PP"/>
    <property type="match status" value="5"/>
</dbReference>
<dbReference type="NCBIfam" id="NF003417">
    <property type="entry name" value="PRK04813.1"/>
    <property type="match status" value="3"/>
</dbReference>
<keyword evidence="3" id="KW-0597">Phosphoprotein</keyword>
<dbReference type="GO" id="GO:0031177">
    <property type="term" value="F:phosphopantetheine binding"/>
    <property type="evidence" value="ECO:0007669"/>
    <property type="project" value="InterPro"/>
</dbReference>
<dbReference type="InterPro" id="IPR020845">
    <property type="entry name" value="AMP-binding_CS"/>
</dbReference>
<feature type="domain" description="Carrier" evidence="6">
    <location>
        <begin position="3162"/>
        <end position="3236"/>
    </location>
</feature>
<protein>
    <submittedName>
        <fullName evidence="7">Peptide synthetase</fullName>
    </submittedName>
</protein>
<dbReference type="PROSITE" id="PS00012">
    <property type="entry name" value="PHOSPHOPANTETHEINE"/>
    <property type="match status" value="2"/>
</dbReference>
<dbReference type="InterPro" id="IPR045851">
    <property type="entry name" value="AMP-bd_C_sf"/>
</dbReference>
<proteinExistence type="predicted"/>
<feature type="domain" description="Carrier" evidence="6">
    <location>
        <begin position="1587"/>
        <end position="1664"/>
    </location>
</feature>
<dbReference type="Gene3D" id="3.30.559.10">
    <property type="entry name" value="Chloramphenicol acetyltransferase-like domain"/>
    <property type="match status" value="6"/>
</dbReference>
<feature type="domain" description="Carrier" evidence="6">
    <location>
        <begin position="2127"/>
        <end position="2200"/>
    </location>
</feature>
<dbReference type="SUPFAM" id="SSF56801">
    <property type="entry name" value="Acetyl-CoA synthetase-like"/>
    <property type="match status" value="3"/>
</dbReference>
<dbReference type="InterPro" id="IPR042099">
    <property type="entry name" value="ANL_N_sf"/>
</dbReference>
<dbReference type="PROSITE" id="PS50075">
    <property type="entry name" value="CARRIER"/>
    <property type="match status" value="5"/>
</dbReference>
<dbReference type="FunFam" id="3.30.300.30:FF:000015">
    <property type="entry name" value="Nonribosomal peptide synthase SidD"/>
    <property type="match status" value="1"/>
</dbReference>
<gene>
    <name evidence="7" type="ORF">BJ875DRAFT_493001</name>
</gene>
<dbReference type="InterPro" id="IPR000873">
    <property type="entry name" value="AMP-dep_synth/lig_dom"/>
</dbReference>
<dbReference type="PANTHER" id="PTHR45527:SF1">
    <property type="entry name" value="FATTY ACID SYNTHASE"/>
    <property type="match status" value="1"/>
</dbReference>
<evidence type="ECO:0000256" key="4">
    <source>
        <dbReference type="ARBA" id="ARBA00022598"/>
    </source>
</evidence>
<evidence type="ECO:0000256" key="3">
    <source>
        <dbReference type="ARBA" id="ARBA00022553"/>
    </source>
</evidence>
<comment type="caution">
    <text evidence="7">The sequence shown here is derived from an EMBL/GenBank/DDBJ whole genome shotgun (WGS) entry which is preliminary data.</text>
</comment>
<name>A0A9P8C8F2_9HELO</name>
<dbReference type="OrthoDB" id="416786at2759"/>
<dbReference type="SUPFAM" id="SSF52777">
    <property type="entry name" value="CoA-dependent acyltransferases"/>
    <property type="match status" value="12"/>
</dbReference>
<dbReference type="Pfam" id="PF00501">
    <property type="entry name" value="AMP-binding"/>
    <property type="match status" value="3"/>
</dbReference>
<dbReference type="SUPFAM" id="SSF47336">
    <property type="entry name" value="ACP-like"/>
    <property type="match status" value="5"/>
</dbReference>
<dbReference type="EMBL" id="MU251380">
    <property type="protein sequence ID" value="KAG9237778.1"/>
    <property type="molecule type" value="Genomic_DNA"/>
</dbReference>
<evidence type="ECO:0000256" key="5">
    <source>
        <dbReference type="SAM" id="MobiDB-lite"/>
    </source>
</evidence>
<evidence type="ECO:0000256" key="2">
    <source>
        <dbReference type="ARBA" id="ARBA00022450"/>
    </source>
</evidence>
<dbReference type="GO" id="GO:0044550">
    <property type="term" value="P:secondary metabolite biosynthetic process"/>
    <property type="evidence" value="ECO:0007669"/>
    <property type="project" value="TreeGrafter"/>
</dbReference>
<dbReference type="GO" id="GO:0005737">
    <property type="term" value="C:cytoplasm"/>
    <property type="evidence" value="ECO:0007669"/>
    <property type="project" value="TreeGrafter"/>
</dbReference>
<evidence type="ECO:0000256" key="1">
    <source>
        <dbReference type="ARBA" id="ARBA00004924"/>
    </source>
</evidence>
<evidence type="ECO:0000313" key="8">
    <source>
        <dbReference type="Proteomes" id="UP000824998"/>
    </source>
</evidence>
<evidence type="ECO:0000313" key="7">
    <source>
        <dbReference type="EMBL" id="KAG9237778.1"/>
    </source>
</evidence>
<dbReference type="InterPro" id="IPR001242">
    <property type="entry name" value="Condensation_dom"/>
</dbReference>
<dbReference type="GO" id="GO:0043041">
    <property type="term" value="P:amino acid activation for nonribosomal peptide biosynthetic process"/>
    <property type="evidence" value="ECO:0007669"/>
    <property type="project" value="TreeGrafter"/>
</dbReference>
<evidence type="ECO:0000259" key="6">
    <source>
        <dbReference type="PROSITE" id="PS50075"/>
    </source>
</evidence>
<dbReference type="PANTHER" id="PTHR45527">
    <property type="entry name" value="NONRIBOSOMAL PEPTIDE SYNTHETASE"/>
    <property type="match status" value="1"/>
</dbReference>
<feature type="region of interest" description="Disordered" evidence="5">
    <location>
        <begin position="2105"/>
        <end position="2128"/>
    </location>
</feature>
<dbReference type="InterPro" id="IPR010071">
    <property type="entry name" value="AA_adenyl_dom"/>
</dbReference>
<feature type="domain" description="Carrier" evidence="6">
    <location>
        <begin position="4274"/>
        <end position="4347"/>
    </location>
</feature>
<feature type="domain" description="Carrier" evidence="6">
    <location>
        <begin position="3708"/>
        <end position="3787"/>
    </location>
</feature>
<dbReference type="Pfam" id="PF00550">
    <property type="entry name" value="PP-binding"/>
    <property type="match status" value="5"/>
</dbReference>
<keyword evidence="4" id="KW-0436">Ligase</keyword>
<organism evidence="7 8">
    <name type="scientific">Amylocarpus encephaloides</name>
    <dbReference type="NCBI Taxonomy" id="45428"/>
    <lineage>
        <taxon>Eukaryota</taxon>
        <taxon>Fungi</taxon>
        <taxon>Dikarya</taxon>
        <taxon>Ascomycota</taxon>
        <taxon>Pezizomycotina</taxon>
        <taxon>Leotiomycetes</taxon>
        <taxon>Helotiales</taxon>
        <taxon>Helotiales incertae sedis</taxon>
        <taxon>Amylocarpus</taxon>
    </lineage>
</organism>
<keyword evidence="2" id="KW-0596">Phosphopantetheine</keyword>